<comment type="caution">
    <text evidence="2">The sequence shown here is derived from an EMBL/GenBank/DDBJ whole genome shotgun (WGS) entry which is preliminary data.</text>
</comment>
<evidence type="ECO:0000313" key="3">
    <source>
        <dbReference type="Proteomes" id="UP001596527"/>
    </source>
</evidence>
<dbReference type="Pfam" id="PF03009">
    <property type="entry name" value="GDPD"/>
    <property type="match status" value="1"/>
</dbReference>
<gene>
    <name evidence="2" type="ORF">ACFQWG_02050</name>
</gene>
<evidence type="ECO:0000313" key="2">
    <source>
        <dbReference type="EMBL" id="MFC7580010.1"/>
    </source>
</evidence>
<dbReference type="PANTHER" id="PTHR46211">
    <property type="entry name" value="GLYCEROPHOSPHORYL DIESTER PHOSPHODIESTERASE"/>
    <property type="match status" value="1"/>
</dbReference>
<organism evidence="2 3">
    <name type="scientific">Schaalia naturae</name>
    <dbReference type="NCBI Taxonomy" id="635203"/>
    <lineage>
        <taxon>Bacteria</taxon>
        <taxon>Bacillati</taxon>
        <taxon>Actinomycetota</taxon>
        <taxon>Actinomycetes</taxon>
        <taxon>Actinomycetales</taxon>
        <taxon>Actinomycetaceae</taxon>
        <taxon>Schaalia</taxon>
    </lineage>
</organism>
<protein>
    <submittedName>
        <fullName evidence="2">Glycerophosphodiester phosphodiesterase family protein</fullName>
    </submittedName>
</protein>
<accession>A0ABW2SJF0</accession>
<name>A0ABW2SJF0_9ACTO</name>
<dbReference type="Gene3D" id="3.20.20.190">
    <property type="entry name" value="Phosphatidylinositol (PI) phosphodiesterase"/>
    <property type="match status" value="1"/>
</dbReference>
<reference evidence="3" key="1">
    <citation type="journal article" date="2019" name="Int. J. Syst. Evol. Microbiol.">
        <title>The Global Catalogue of Microorganisms (GCM) 10K type strain sequencing project: providing services to taxonomists for standard genome sequencing and annotation.</title>
        <authorList>
            <consortium name="The Broad Institute Genomics Platform"/>
            <consortium name="The Broad Institute Genome Sequencing Center for Infectious Disease"/>
            <person name="Wu L."/>
            <person name="Ma J."/>
        </authorList>
    </citation>
    <scope>NUCLEOTIDE SEQUENCE [LARGE SCALE GENOMIC DNA]</scope>
    <source>
        <strain evidence="3">CCUG 56698</strain>
    </source>
</reference>
<dbReference type="PROSITE" id="PS51704">
    <property type="entry name" value="GP_PDE"/>
    <property type="match status" value="1"/>
</dbReference>
<keyword evidence="3" id="KW-1185">Reference proteome</keyword>
<dbReference type="RefSeq" id="WP_380971649.1">
    <property type="nucleotide sequence ID" value="NZ_JBHTEF010000001.1"/>
</dbReference>
<sequence>MRDTVIYAHRGLNHAAPENTLAAFAAASRSGVTWIETDTDILADGTAVIMHDSRTDRTTNRSGSIYDLTTSDLDTIDAGSWFSGDFVGERVPTLRELVSFLGPHDLNLNLELKGNTQGRDRSIRLVETVLEELRRLRPGTRVLISSFSPLLLAEVHRRTDAYELAWLVDKGTIGEDWRSVMELCGATALHPSTAVVSNRCVVEEIRRAGFGVNVWTVNSVQEANKLVNWGCTGIITDIADQMVEAGRRR</sequence>
<feature type="domain" description="GP-PDE" evidence="1">
    <location>
        <begin position="4"/>
        <end position="246"/>
    </location>
</feature>
<evidence type="ECO:0000259" key="1">
    <source>
        <dbReference type="PROSITE" id="PS51704"/>
    </source>
</evidence>
<proteinExistence type="predicted"/>
<dbReference type="EMBL" id="JBHTEF010000001">
    <property type="protein sequence ID" value="MFC7580010.1"/>
    <property type="molecule type" value="Genomic_DNA"/>
</dbReference>
<dbReference type="PANTHER" id="PTHR46211:SF14">
    <property type="entry name" value="GLYCEROPHOSPHODIESTER PHOSPHODIESTERASE"/>
    <property type="match status" value="1"/>
</dbReference>
<dbReference type="Proteomes" id="UP001596527">
    <property type="component" value="Unassembled WGS sequence"/>
</dbReference>
<dbReference type="SUPFAM" id="SSF51695">
    <property type="entry name" value="PLC-like phosphodiesterases"/>
    <property type="match status" value="1"/>
</dbReference>
<dbReference type="InterPro" id="IPR030395">
    <property type="entry name" value="GP_PDE_dom"/>
</dbReference>
<dbReference type="InterPro" id="IPR017946">
    <property type="entry name" value="PLC-like_Pdiesterase_TIM-brl"/>
</dbReference>